<keyword evidence="8" id="KW-0732">Signal</keyword>
<evidence type="ECO:0000256" key="1">
    <source>
        <dbReference type="ARBA" id="ARBA00011073"/>
    </source>
</evidence>
<dbReference type="PRINTS" id="PR00723">
    <property type="entry name" value="SUBTILISIN"/>
</dbReference>
<feature type="active site" description="Charge relay system" evidence="6">
    <location>
        <position position="454"/>
    </location>
</feature>
<evidence type="ECO:0000259" key="9">
    <source>
        <dbReference type="Pfam" id="PF00082"/>
    </source>
</evidence>
<evidence type="ECO:0000256" key="7">
    <source>
        <dbReference type="RuleBase" id="RU003355"/>
    </source>
</evidence>
<name>A0ABX5X1P4_9GAMM</name>
<evidence type="ECO:0000256" key="6">
    <source>
        <dbReference type="PROSITE-ProRule" id="PRU01240"/>
    </source>
</evidence>
<dbReference type="CDD" id="cd07477">
    <property type="entry name" value="Peptidases_S8_Subtilisin_subset"/>
    <property type="match status" value="1"/>
</dbReference>
<dbReference type="PROSITE" id="PS00138">
    <property type="entry name" value="SUBTILASE_SER"/>
    <property type="match status" value="1"/>
</dbReference>
<keyword evidence="11" id="KW-1185">Reference proteome</keyword>
<keyword evidence="3" id="KW-0479">Metal-binding</keyword>
<protein>
    <submittedName>
        <fullName evidence="10">S8 family serine peptidase</fullName>
    </submittedName>
</protein>
<feature type="domain" description="Peptidase S8/S53" evidence="9">
    <location>
        <begin position="417"/>
        <end position="502"/>
    </location>
</feature>
<evidence type="ECO:0000256" key="5">
    <source>
        <dbReference type="ARBA" id="ARBA00022825"/>
    </source>
</evidence>
<dbReference type="Gene3D" id="3.50.30.30">
    <property type="match status" value="1"/>
</dbReference>
<feature type="active site" description="Charge relay system" evidence="6">
    <location>
        <position position="134"/>
    </location>
</feature>
<evidence type="ECO:0000256" key="4">
    <source>
        <dbReference type="ARBA" id="ARBA00022801"/>
    </source>
</evidence>
<proteinExistence type="inferred from homology"/>
<dbReference type="PROSITE" id="PS00137">
    <property type="entry name" value="SUBTILASE_HIS"/>
    <property type="match status" value="1"/>
</dbReference>
<dbReference type="InterPro" id="IPR050131">
    <property type="entry name" value="Peptidase_S8_subtilisin-like"/>
</dbReference>
<dbReference type="SUPFAM" id="SSF52743">
    <property type="entry name" value="Subtilisin-like"/>
    <property type="match status" value="1"/>
</dbReference>
<dbReference type="Proteomes" id="UP000315947">
    <property type="component" value="Chromosome"/>
</dbReference>
<gene>
    <name evidence="10" type="ORF">FM037_20930</name>
</gene>
<feature type="chain" id="PRO_5045697820" evidence="8">
    <location>
        <begin position="24"/>
        <end position="607"/>
    </location>
</feature>
<evidence type="ECO:0000313" key="10">
    <source>
        <dbReference type="EMBL" id="QDO85254.1"/>
    </source>
</evidence>
<accession>A0ABX5X1P4</accession>
<evidence type="ECO:0000256" key="8">
    <source>
        <dbReference type="SAM" id="SignalP"/>
    </source>
</evidence>
<dbReference type="InterPro" id="IPR023828">
    <property type="entry name" value="Peptidase_S8_Ser-AS"/>
</dbReference>
<dbReference type="InterPro" id="IPR023827">
    <property type="entry name" value="Peptidase_S8_Asp-AS"/>
</dbReference>
<feature type="domain" description="Peptidase S8/S53" evidence="9">
    <location>
        <begin position="126"/>
        <end position="323"/>
    </location>
</feature>
<evidence type="ECO:0000256" key="2">
    <source>
        <dbReference type="ARBA" id="ARBA00022670"/>
    </source>
</evidence>
<dbReference type="Gene3D" id="3.40.50.200">
    <property type="entry name" value="Peptidase S8/S53 domain"/>
    <property type="match status" value="1"/>
</dbReference>
<dbReference type="RefSeq" id="WP_144047599.1">
    <property type="nucleotide sequence ID" value="NZ_CP041614.1"/>
</dbReference>
<evidence type="ECO:0000313" key="11">
    <source>
        <dbReference type="Proteomes" id="UP000315947"/>
    </source>
</evidence>
<sequence>MKLSKIAGAIMALTVSVSTSVIADDDRYIIQVDSSNKGVIKALTKQLGGQIHVDGNGFIAATFSGKELAQVKGLLNNPHIKLIEADQRRQLMSAYSDDAGNPMTEQVTPYAVYQSQANQVAFNANAGMKVCIIDSGLDASNTDFEWNNISGDNDSGTGNWNENGGPHGTHVAGTIGAADNNVGVIGMAPGVEMHIIKVFNDDGWGYSSDLAHAADLCSAAGANIISMSLGGGGSNSTESNAFQSFVDAGGLVVAAAGNDGNNVRSYPAGYPSVMMIGANDADNKIADFSQFPGCTTGRGKQVKTDETICVEVTAGGVDTLSTYPASMATAANMTADGAAFASSAMENPGSVTGSTYYMGTAEATDSGANGNVCVIDRGNISFHDKVANCENSGGVGAVIINNEPGMLYGTLGDTNATSIPAVGAAFEDRSALLAAGNIAIDIGTSDYGFMSGTSMATPAVSGLAALVWSNHNQCTGSEIREALKATAMDSGAAGNDVYFGYGIVKAAAADAYLTANGCGGDGGGEPGGDFTLSANGYKSKGVKKVDLTFNGAAGTNVDVYRDGSLIVTTSASSTYTDSISSKGGGSYSYKACDEGTSTCTAEQTVVF</sequence>
<dbReference type="EMBL" id="CP041614">
    <property type="protein sequence ID" value="QDO85254.1"/>
    <property type="molecule type" value="Genomic_DNA"/>
</dbReference>
<feature type="signal peptide" evidence="8">
    <location>
        <begin position="1"/>
        <end position="23"/>
    </location>
</feature>
<dbReference type="PANTHER" id="PTHR43806">
    <property type="entry name" value="PEPTIDASE S8"/>
    <property type="match status" value="1"/>
</dbReference>
<keyword evidence="4 6" id="KW-0378">Hydrolase</keyword>
<organism evidence="10 11">
    <name type="scientific">Shewanella psychropiezotolerans</name>
    <dbReference type="NCBI Taxonomy" id="2593655"/>
    <lineage>
        <taxon>Bacteria</taxon>
        <taxon>Pseudomonadati</taxon>
        <taxon>Pseudomonadota</taxon>
        <taxon>Gammaproteobacteria</taxon>
        <taxon>Alteromonadales</taxon>
        <taxon>Shewanellaceae</taxon>
        <taxon>Shewanella</taxon>
    </lineage>
</organism>
<comment type="similarity">
    <text evidence="1 6 7">Belongs to the peptidase S8 family.</text>
</comment>
<dbReference type="Pfam" id="PF00082">
    <property type="entry name" value="Peptidase_S8"/>
    <property type="match status" value="2"/>
</dbReference>
<evidence type="ECO:0000256" key="3">
    <source>
        <dbReference type="ARBA" id="ARBA00022723"/>
    </source>
</evidence>
<dbReference type="InterPro" id="IPR036852">
    <property type="entry name" value="Peptidase_S8/S53_dom_sf"/>
</dbReference>
<keyword evidence="5 6" id="KW-0720">Serine protease</keyword>
<dbReference type="InterPro" id="IPR000209">
    <property type="entry name" value="Peptidase_S8/S53_dom"/>
</dbReference>
<feature type="active site" description="Charge relay system" evidence="6">
    <location>
        <position position="167"/>
    </location>
</feature>
<reference evidence="10 11" key="1">
    <citation type="submission" date="2019-07" db="EMBL/GenBank/DDBJ databases">
        <title>Shewanella sp. YLB-06 whole genomic sequence.</title>
        <authorList>
            <person name="Yu L."/>
        </authorList>
    </citation>
    <scope>NUCLEOTIDE SEQUENCE [LARGE SCALE GENOMIC DNA]</scope>
    <source>
        <strain evidence="10 11">YLB-06</strain>
    </source>
</reference>
<dbReference type="PROSITE" id="PS00136">
    <property type="entry name" value="SUBTILASE_ASP"/>
    <property type="match status" value="1"/>
</dbReference>
<dbReference type="CDD" id="cd04817">
    <property type="entry name" value="PA_VapT_like"/>
    <property type="match status" value="1"/>
</dbReference>
<keyword evidence="2 6" id="KW-0645">Protease</keyword>
<dbReference type="InterPro" id="IPR022398">
    <property type="entry name" value="Peptidase_S8_His-AS"/>
</dbReference>
<dbReference type="InterPro" id="IPR034202">
    <property type="entry name" value="Subtilisin_Carlsberg-like"/>
</dbReference>
<dbReference type="PROSITE" id="PS51892">
    <property type="entry name" value="SUBTILASE"/>
    <property type="match status" value="1"/>
</dbReference>
<dbReference type="InterPro" id="IPR015500">
    <property type="entry name" value="Peptidase_S8_subtilisin-rel"/>
</dbReference>
<dbReference type="PANTHER" id="PTHR43806:SF11">
    <property type="entry name" value="CEREVISIN-RELATED"/>
    <property type="match status" value="1"/>
</dbReference>